<name>A0A0K8TNP5_TABBR</name>
<dbReference type="AlphaFoldDB" id="A0A0K8TNP5"/>
<organism evidence="2">
    <name type="scientific">Tabanus bromius</name>
    <name type="common">Band-eyed brown horse fly</name>
    <dbReference type="NCBI Taxonomy" id="304241"/>
    <lineage>
        <taxon>Eukaryota</taxon>
        <taxon>Metazoa</taxon>
        <taxon>Ecdysozoa</taxon>
        <taxon>Arthropoda</taxon>
        <taxon>Hexapoda</taxon>
        <taxon>Insecta</taxon>
        <taxon>Pterygota</taxon>
        <taxon>Neoptera</taxon>
        <taxon>Endopterygota</taxon>
        <taxon>Diptera</taxon>
        <taxon>Brachycera</taxon>
        <taxon>Tabanomorpha</taxon>
        <taxon>Tabanoidea</taxon>
        <taxon>Tabanidae</taxon>
        <taxon>Tabanus</taxon>
    </lineage>
</organism>
<feature type="compositionally biased region" description="Acidic residues" evidence="1">
    <location>
        <begin position="42"/>
        <end position="58"/>
    </location>
</feature>
<reference evidence="2" key="1">
    <citation type="journal article" date="2015" name="Insect Biochem. Mol. Biol.">
        <title>An insight into the sialome of the horse fly, Tabanus bromius.</title>
        <authorList>
            <person name="Ribeiro J.M."/>
            <person name="Kazimirova M."/>
            <person name="Takac P."/>
            <person name="Andersen J.F."/>
            <person name="Francischetti I.M."/>
        </authorList>
    </citation>
    <scope>NUCLEOTIDE SEQUENCE</scope>
</reference>
<feature type="compositionally biased region" description="Low complexity" evidence="1">
    <location>
        <begin position="105"/>
        <end position="114"/>
    </location>
</feature>
<feature type="non-terminal residue" evidence="2">
    <location>
        <position position="1"/>
    </location>
</feature>
<feature type="compositionally biased region" description="Polar residues" evidence="1">
    <location>
        <begin position="83"/>
        <end position="104"/>
    </location>
</feature>
<proteinExistence type="evidence at transcript level"/>
<feature type="region of interest" description="Disordered" evidence="1">
    <location>
        <begin position="438"/>
        <end position="462"/>
    </location>
</feature>
<sequence>NSRIPDANIPSVKKLMSPASKKMYETTSVIDLASGEDSNSSADEDDTIQETATEEVTDTTEKKETSANSDESFVTADEEKSGNDISTDLELSQTKETSETAVVLSNSNSESTENNIDKTSLSNGQINDNKDSEAGEEVAQNDQTSNESMTALNMGDRETDVETNKACMPSNLDSLNTKTVFTHNNNVKKTVGSPEVLTDSDQDVALISLDDDDDASTNGAIGSNSVEVANRRNFFDIDQSNISAARLETATGEQPNISTNKKLNISSENDIINLENDEISTSSEKFNISINKECNDKHNENSLEKVFNTELNSIKQNCENHLDNPNNDCIDVNADMGHSGGYVTTFERQMSFDDLMNEQTGKVSSISDAIINNDAIMGSPQMIGDDDSNSLLPAAANNIPTSISLESQDSANLDGHLKLSASDDNDDLSDMNEINKALGMDPSELDDCDQNKSASSSKASEPSSFSFSFIKTIKNKFFSQSDKSVAENSMNSNDKFSDLDGDNILDLLNINDDELLETNLNDVSLVASKSDSLLDDDILCNTEYSISK</sequence>
<protein>
    <submittedName>
        <fullName evidence="2">Uncharacterized protein</fullName>
    </submittedName>
</protein>
<feature type="region of interest" description="Disordered" evidence="1">
    <location>
        <begin position="1"/>
        <end position="147"/>
    </location>
</feature>
<evidence type="ECO:0000313" key="2">
    <source>
        <dbReference type="EMBL" id="JAI15535.1"/>
    </source>
</evidence>
<accession>A0A0K8TNP5</accession>
<dbReference type="EMBL" id="GDAI01002068">
    <property type="protein sequence ID" value="JAI15535.1"/>
    <property type="molecule type" value="mRNA"/>
</dbReference>
<feature type="compositionally biased region" description="Polar residues" evidence="1">
    <location>
        <begin position="117"/>
        <end position="127"/>
    </location>
</feature>
<evidence type="ECO:0000256" key="1">
    <source>
        <dbReference type="SAM" id="MobiDB-lite"/>
    </source>
</evidence>
<feature type="compositionally biased region" description="Low complexity" evidence="1">
    <location>
        <begin position="452"/>
        <end position="462"/>
    </location>
</feature>